<dbReference type="Proteomes" id="UP000755585">
    <property type="component" value="Unassembled WGS sequence"/>
</dbReference>
<evidence type="ECO:0000313" key="3">
    <source>
        <dbReference type="EMBL" id="MBP2349162.1"/>
    </source>
</evidence>
<proteinExistence type="predicted"/>
<feature type="transmembrane region" description="Helical" evidence="2">
    <location>
        <begin position="689"/>
        <end position="712"/>
    </location>
</feature>
<feature type="region of interest" description="Disordered" evidence="1">
    <location>
        <begin position="231"/>
        <end position="304"/>
    </location>
</feature>
<dbReference type="EMBL" id="JAGINT010000001">
    <property type="protein sequence ID" value="MBP2349162.1"/>
    <property type="molecule type" value="Genomic_DNA"/>
</dbReference>
<keyword evidence="2" id="KW-0472">Membrane</keyword>
<feature type="compositionally biased region" description="Acidic residues" evidence="1">
    <location>
        <begin position="251"/>
        <end position="268"/>
    </location>
</feature>
<protein>
    <submittedName>
        <fullName evidence="3">Uncharacterized protein</fullName>
    </submittedName>
</protein>
<comment type="caution">
    <text evidence="3">The sequence shown here is derived from an EMBL/GenBank/DDBJ whole genome shotgun (WGS) entry which is preliminary data.</text>
</comment>
<dbReference type="RefSeq" id="WP_209692366.1">
    <property type="nucleotide sequence ID" value="NZ_BAAAVU010000028.1"/>
</dbReference>
<reference evidence="3 4" key="1">
    <citation type="submission" date="2021-03" db="EMBL/GenBank/DDBJ databases">
        <title>Sequencing the genomes of 1000 actinobacteria strains.</title>
        <authorList>
            <person name="Klenk H.-P."/>
        </authorList>
    </citation>
    <scope>NUCLEOTIDE SEQUENCE [LARGE SCALE GENOMIC DNA]</scope>
    <source>
        <strain evidence="3 4">DSM 18824</strain>
    </source>
</reference>
<name>A0ABS4UBZ5_9ACTN</name>
<evidence type="ECO:0000313" key="4">
    <source>
        <dbReference type="Proteomes" id="UP000755585"/>
    </source>
</evidence>
<keyword evidence="2" id="KW-1133">Transmembrane helix</keyword>
<evidence type="ECO:0000256" key="2">
    <source>
        <dbReference type="SAM" id="Phobius"/>
    </source>
</evidence>
<keyword evidence="4" id="KW-1185">Reference proteome</keyword>
<accession>A0ABS4UBZ5</accession>
<sequence>MIIEWYLRMVLHRPPGRRGKSGYRSKGPIGVSILTGPKHAVRRKDRQKKPDELLSSVVRETAVPAAVELLRGNERFGLPSGTAWVVLVLAAESIGGLSRRHGRDEARGSIIELIENDSIRTLATGDMLDQQIFGIIPTIGTLERMDEYGLLTTADYTWAVVYQRGGQGLQVDLAAPATFAQAQGVSQGRVDLKDAVGAEMWARHSGEANIDAGLTEAAADAELAEVAVEPNERSFDDGDPLFDQEPVFGTDPDDDLDFSTAFTDDEGLDSPSFDEHGSPDELADGVIGPGNPEPSGEGLDQPTEQLPAAPVANQLQVRGSLARRFLSEDLDLQVTLDEFTTSFGVGALTVQIEAPQAATSWLGDQLAQLVRQANAQLSQLHADGQTTLQTQFVTLMSLHAEQVIREVSIDREGSVYQGLTAGARAEYREALAAREEKGRQAQAEIADVFEAAIARVGQQAAAQAEAQYRERNSPRIRREQLDAVTAIEAKVENDYDYTRQEILGLRRKDAERKMAIGMTRVFEVLAERQAEALAAERALLVRLTDEIQSVIDENRKNDISRAQALAAEQATVDRVGSLEREHAGAIARMRAEQEEQSRRAEEEFERARHSTIEHLRARDEEWQHRLNLESEKTTSQTNRVSDLLLQMDHMSESFGKHYDARVNELQADRQAYINDLERSNLMQSRSNTALIAMAAVLALLMLAGGFVIGATLI</sequence>
<organism evidence="3 4">
    <name type="scientific">Kribbella aluminosa</name>
    <dbReference type="NCBI Taxonomy" id="416017"/>
    <lineage>
        <taxon>Bacteria</taxon>
        <taxon>Bacillati</taxon>
        <taxon>Actinomycetota</taxon>
        <taxon>Actinomycetes</taxon>
        <taxon>Propionibacteriales</taxon>
        <taxon>Kribbellaceae</taxon>
        <taxon>Kribbella</taxon>
    </lineage>
</organism>
<gene>
    <name evidence="3" type="ORF">JOF29_000245</name>
</gene>
<keyword evidence="2" id="KW-0812">Transmembrane</keyword>
<evidence type="ECO:0000256" key="1">
    <source>
        <dbReference type="SAM" id="MobiDB-lite"/>
    </source>
</evidence>